<gene>
    <name evidence="2" type="ORF">RM698_05745</name>
</gene>
<feature type="domain" description="NmrA-like" evidence="1">
    <location>
        <begin position="16"/>
        <end position="265"/>
    </location>
</feature>
<keyword evidence="3" id="KW-1185">Reference proteome</keyword>
<dbReference type="EMBL" id="JAVRET010000008">
    <property type="protein sequence ID" value="MDT0408558.1"/>
    <property type="molecule type" value="Genomic_DNA"/>
</dbReference>
<dbReference type="RefSeq" id="WP_234009466.1">
    <property type="nucleotide sequence ID" value="NZ_JAVRET010000008.1"/>
</dbReference>
<dbReference type="InterPro" id="IPR036291">
    <property type="entry name" value="NAD(P)-bd_dom_sf"/>
</dbReference>
<dbReference type="SUPFAM" id="SSF51735">
    <property type="entry name" value="NAD(P)-binding Rossmann-fold domains"/>
    <property type="match status" value="1"/>
</dbReference>
<evidence type="ECO:0000259" key="1">
    <source>
        <dbReference type="Pfam" id="PF05368"/>
    </source>
</evidence>
<proteinExistence type="predicted"/>
<dbReference type="InterPro" id="IPR008030">
    <property type="entry name" value="NmrA-like"/>
</dbReference>
<dbReference type="InterPro" id="IPR051604">
    <property type="entry name" value="Ergot_Alk_Oxidoreductase"/>
</dbReference>
<dbReference type="Pfam" id="PF05368">
    <property type="entry name" value="NmrA"/>
    <property type="match status" value="1"/>
</dbReference>
<dbReference type="Gene3D" id="3.40.50.720">
    <property type="entry name" value="NAD(P)-binding Rossmann-like Domain"/>
    <property type="match status" value="1"/>
</dbReference>
<organism evidence="2 3">
    <name type="scientific">Streptomyces evansiae</name>
    <dbReference type="NCBI Taxonomy" id="3075535"/>
    <lineage>
        <taxon>Bacteria</taxon>
        <taxon>Bacillati</taxon>
        <taxon>Actinomycetota</taxon>
        <taxon>Actinomycetes</taxon>
        <taxon>Kitasatosporales</taxon>
        <taxon>Streptomycetaceae</taxon>
        <taxon>Streptomyces</taxon>
    </lineage>
</organism>
<name>A0ABU2QWZ4_9ACTN</name>
<dbReference type="PANTHER" id="PTHR43162">
    <property type="match status" value="1"/>
</dbReference>
<evidence type="ECO:0000313" key="2">
    <source>
        <dbReference type="EMBL" id="MDT0408558.1"/>
    </source>
</evidence>
<accession>A0ABU2QWZ4</accession>
<dbReference type="PANTHER" id="PTHR43162:SF1">
    <property type="entry name" value="PRESTALK A DIFFERENTIATION PROTEIN A"/>
    <property type="match status" value="1"/>
</dbReference>
<reference evidence="3" key="1">
    <citation type="submission" date="2023-07" db="EMBL/GenBank/DDBJ databases">
        <title>30 novel species of actinomycetes from the DSMZ collection.</title>
        <authorList>
            <person name="Nouioui I."/>
        </authorList>
    </citation>
    <scope>NUCLEOTIDE SEQUENCE [LARGE SCALE GENOMIC DNA]</scope>
    <source>
        <strain evidence="3">DSM 41979</strain>
    </source>
</reference>
<sequence length="305" mass="31574">MTGRVTGTMAGPLPGTVLVTGASGAVGRRLVSRLLDSGVPVRALVRSAARGRALAAAGAQTVVGDLADTASLAAALHGVERAFLLLQDEAGAPFAQAAAKARGLREVVVLSATAAAHPEYDNPMFQKHVRGERHVRGSGVPWVFLRPGAFASLALLWAPALHGDGVVRVPHAGLAVPLIDPRDIADVAAAVLTAPVERWAGKAVPLSGPEVLTLPGRAAVLAAELGRPLRVEPVPEEEWVRLTARHVPEPYARALAGVERFFTEHPPAVSPGVTDVTGRPARSFATWVRDHVASFAPGPPTVVGG</sequence>
<protein>
    <submittedName>
        <fullName evidence="2">NAD(P)H-binding protein</fullName>
    </submittedName>
</protein>
<evidence type="ECO:0000313" key="3">
    <source>
        <dbReference type="Proteomes" id="UP001183610"/>
    </source>
</evidence>
<comment type="caution">
    <text evidence="2">The sequence shown here is derived from an EMBL/GenBank/DDBJ whole genome shotgun (WGS) entry which is preliminary data.</text>
</comment>
<dbReference type="Proteomes" id="UP001183610">
    <property type="component" value="Unassembled WGS sequence"/>
</dbReference>
<dbReference type="Gene3D" id="3.90.25.10">
    <property type="entry name" value="UDP-galactose 4-epimerase, domain 1"/>
    <property type="match status" value="1"/>
</dbReference>